<feature type="compositionally biased region" description="Pro residues" evidence="11">
    <location>
        <begin position="110"/>
        <end position="120"/>
    </location>
</feature>
<feature type="compositionally biased region" description="Basic and acidic residues" evidence="11">
    <location>
        <begin position="79"/>
        <end position="105"/>
    </location>
</feature>
<dbReference type="GO" id="GO:0031992">
    <property type="term" value="F:energy transducer activity"/>
    <property type="evidence" value="ECO:0007669"/>
    <property type="project" value="InterPro"/>
</dbReference>
<evidence type="ECO:0000256" key="9">
    <source>
        <dbReference type="ARBA" id="ARBA00023136"/>
    </source>
</evidence>
<comment type="similarity">
    <text evidence="2 10">Belongs to the TonB family.</text>
</comment>
<comment type="subcellular location">
    <subcellularLocation>
        <location evidence="1 10">Cell inner membrane</location>
        <topology evidence="1 10">Single-pass membrane protein</topology>
        <orientation evidence="1 10">Periplasmic side</orientation>
    </subcellularLocation>
</comment>
<dbReference type="PROSITE" id="PS51257">
    <property type="entry name" value="PROKAR_LIPOPROTEIN"/>
    <property type="match status" value="1"/>
</dbReference>
<protein>
    <recommendedName>
        <fullName evidence="10">Protein TonB</fullName>
    </recommendedName>
</protein>
<keyword evidence="7 10" id="KW-0653">Protein transport</keyword>
<dbReference type="InterPro" id="IPR006260">
    <property type="entry name" value="TonB/TolA_C"/>
</dbReference>
<organism evidence="14 15">
    <name type="scientific">Parasutterella excrementihominis</name>
    <dbReference type="NCBI Taxonomy" id="487175"/>
    <lineage>
        <taxon>Bacteria</taxon>
        <taxon>Pseudomonadati</taxon>
        <taxon>Pseudomonadota</taxon>
        <taxon>Betaproteobacteria</taxon>
        <taxon>Burkholderiales</taxon>
        <taxon>Sutterellaceae</taxon>
        <taxon>Parasutterella</taxon>
    </lineage>
</organism>
<evidence type="ECO:0000256" key="5">
    <source>
        <dbReference type="ARBA" id="ARBA00022519"/>
    </source>
</evidence>
<sequence>MFSPKRKDNELLKAKRLSKAALVAFACAFAWAGCTIKTDAPQIVHQPRIIELSFAQIQEIQPEETPEIIPEPQPQPVIEESKKLLTDESDFKVEPEKVVEEKLPESEAEPVPPPPIPVEQPKPKKVEPEKPKPKAVEKPKPVKKPKETKAEKGEPALQKASESAEAKAASHAAAEQAPKRKSITAMLVSLVEKHKRYPKAARRAGMEGVVLVEFTVDSSGKVTGASVIKKSGKGPLDSASQELSNRIIGTAFNVPNAGMKIQVPIRYSLD</sequence>
<feature type="region of interest" description="Disordered" evidence="11">
    <location>
        <begin position="64"/>
        <end position="179"/>
    </location>
</feature>
<dbReference type="RefSeq" id="WP_155165426.1">
    <property type="nucleotide sequence ID" value="NZ_DBGEHT010000084.1"/>
</dbReference>
<dbReference type="NCBIfam" id="TIGR01352">
    <property type="entry name" value="tonB_Cterm"/>
    <property type="match status" value="1"/>
</dbReference>
<evidence type="ECO:0000259" key="13">
    <source>
        <dbReference type="PROSITE" id="PS52015"/>
    </source>
</evidence>
<dbReference type="SUPFAM" id="SSF74653">
    <property type="entry name" value="TolA/TonB C-terminal domain"/>
    <property type="match status" value="1"/>
</dbReference>
<dbReference type="EMBL" id="WNCL01000011">
    <property type="protein sequence ID" value="MTU43006.1"/>
    <property type="molecule type" value="Genomic_DNA"/>
</dbReference>
<keyword evidence="12" id="KW-0732">Signal</keyword>
<dbReference type="Proteomes" id="UP000462362">
    <property type="component" value="Unassembled WGS sequence"/>
</dbReference>
<dbReference type="PRINTS" id="PR01374">
    <property type="entry name" value="TONBPROTEIN"/>
</dbReference>
<evidence type="ECO:0000256" key="4">
    <source>
        <dbReference type="ARBA" id="ARBA00022475"/>
    </source>
</evidence>
<feature type="signal peptide" evidence="12">
    <location>
        <begin position="1"/>
        <end position="32"/>
    </location>
</feature>
<dbReference type="GO" id="GO:0015891">
    <property type="term" value="P:siderophore transport"/>
    <property type="evidence" value="ECO:0007669"/>
    <property type="project" value="InterPro"/>
</dbReference>
<evidence type="ECO:0000256" key="1">
    <source>
        <dbReference type="ARBA" id="ARBA00004383"/>
    </source>
</evidence>
<evidence type="ECO:0000313" key="14">
    <source>
        <dbReference type="EMBL" id="MTU43006.1"/>
    </source>
</evidence>
<keyword evidence="9" id="KW-0472">Membrane</keyword>
<dbReference type="AlphaFoldDB" id="A0A6I3S211"/>
<dbReference type="Pfam" id="PF03544">
    <property type="entry name" value="TonB_C"/>
    <property type="match status" value="1"/>
</dbReference>
<feature type="domain" description="TonB C-terminal" evidence="13">
    <location>
        <begin position="182"/>
        <end position="270"/>
    </location>
</feature>
<keyword evidence="5 10" id="KW-0997">Cell inner membrane</keyword>
<evidence type="ECO:0000256" key="8">
    <source>
        <dbReference type="ARBA" id="ARBA00022989"/>
    </source>
</evidence>
<dbReference type="PROSITE" id="PS52015">
    <property type="entry name" value="TONB_CTD"/>
    <property type="match status" value="1"/>
</dbReference>
<dbReference type="GO" id="GO:0055085">
    <property type="term" value="P:transmembrane transport"/>
    <property type="evidence" value="ECO:0007669"/>
    <property type="project" value="InterPro"/>
</dbReference>
<keyword evidence="4 10" id="KW-1003">Cell membrane</keyword>
<dbReference type="InterPro" id="IPR037682">
    <property type="entry name" value="TonB_C"/>
</dbReference>
<proteinExistence type="inferred from homology"/>
<evidence type="ECO:0000256" key="12">
    <source>
        <dbReference type="SAM" id="SignalP"/>
    </source>
</evidence>
<accession>A0A6I3S211</accession>
<dbReference type="GO" id="GO:0015031">
    <property type="term" value="P:protein transport"/>
    <property type="evidence" value="ECO:0007669"/>
    <property type="project" value="UniProtKB-UniRule"/>
</dbReference>
<feature type="compositionally biased region" description="Low complexity" evidence="11">
    <location>
        <begin position="155"/>
        <end position="176"/>
    </location>
</feature>
<evidence type="ECO:0000256" key="2">
    <source>
        <dbReference type="ARBA" id="ARBA00006555"/>
    </source>
</evidence>
<keyword evidence="6" id="KW-0812">Transmembrane</keyword>
<keyword evidence="10" id="KW-0735">Signal-anchor</keyword>
<comment type="caution">
    <text evidence="14">The sequence shown here is derived from an EMBL/GenBank/DDBJ whole genome shotgun (WGS) entry which is preliminary data.</text>
</comment>
<name>A0A6I3S211_9BURK</name>
<dbReference type="PANTHER" id="PTHR33446">
    <property type="entry name" value="PROTEIN TONB-RELATED"/>
    <property type="match status" value="1"/>
</dbReference>
<evidence type="ECO:0000256" key="7">
    <source>
        <dbReference type="ARBA" id="ARBA00022927"/>
    </source>
</evidence>
<dbReference type="InterPro" id="IPR003538">
    <property type="entry name" value="TonB"/>
</dbReference>
<evidence type="ECO:0000313" key="15">
    <source>
        <dbReference type="Proteomes" id="UP000462362"/>
    </source>
</evidence>
<evidence type="ECO:0000256" key="6">
    <source>
        <dbReference type="ARBA" id="ARBA00022692"/>
    </source>
</evidence>
<dbReference type="Gene3D" id="3.30.1150.10">
    <property type="match status" value="1"/>
</dbReference>
<keyword evidence="3 10" id="KW-0813">Transport</keyword>
<dbReference type="InterPro" id="IPR051045">
    <property type="entry name" value="TonB-dependent_transducer"/>
</dbReference>
<comment type="function">
    <text evidence="10">Interacts with outer membrane receptor proteins that carry out high-affinity binding and energy dependent uptake into the periplasmic space of specific substrates. It could act to transduce energy from the cytoplasmic membrane to specific energy-requiring processes in the outer membrane, resulting in the release into the periplasm of ligands bound by these outer membrane proteins.</text>
</comment>
<evidence type="ECO:0000256" key="10">
    <source>
        <dbReference type="RuleBase" id="RU362123"/>
    </source>
</evidence>
<keyword evidence="8" id="KW-1133">Transmembrane helix</keyword>
<reference evidence="14 15" key="1">
    <citation type="journal article" date="2019" name="Nat. Med.">
        <title>A library of human gut bacterial isolates paired with longitudinal multiomics data enables mechanistic microbiome research.</title>
        <authorList>
            <person name="Poyet M."/>
            <person name="Groussin M."/>
            <person name="Gibbons S.M."/>
            <person name="Avila-Pacheco J."/>
            <person name="Jiang X."/>
            <person name="Kearney S.M."/>
            <person name="Perrotta A.R."/>
            <person name="Berdy B."/>
            <person name="Zhao S."/>
            <person name="Lieberman T.D."/>
            <person name="Swanson P.K."/>
            <person name="Smith M."/>
            <person name="Roesemann S."/>
            <person name="Alexander J.E."/>
            <person name="Rich S.A."/>
            <person name="Livny J."/>
            <person name="Vlamakis H."/>
            <person name="Clish C."/>
            <person name="Bullock K."/>
            <person name="Deik A."/>
            <person name="Scott J."/>
            <person name="Pierce K.A."/>
            <person name="Xavier R.J."/>
            <person name="Alm E.J."/>
        </authorList>
    </citation>
    <scope>NUCLEOTIDE SEQUENCE [LARGE SCALE GENOMIC DNA]</scope>
    <source>
        <strain evidence="14 15">BIOML-A2</strain>
    </source>
</reference>
<gene>
    <name evidence="14" type="ORF">GMD42_05100</name>
</gene>
<feature type="chain" id="PRO_5043366384" description="Protein TonB" evidence="12">
    <location>
        <begin position="33"/>
        <end position="270"/>
    </location>
</feature>
<feature type="compositionally biased region" description="Basic and acidic residues" evidence="11">
    <location>
        <begin position="121"/>
        <end position="154"/>
    </location>
</feature>
<evidence type="ECO:0000256" key="3">
    <source>
        <dbReference type="ARBA" id="ARBA00022448"/>
    </source>
</evidence>
<dbReference type="PANTHER" id="PTHR33446:SF2">
    <property type="entry name" value="PROTEIN TONB"/>
    <property type="match status" value="1"/>
</dbReference>
<dbReference type="GO" id="GO:0098797">
    <property type="term" value="C:plasma membrane protein complex"/>
    <property type="evidence" value="ECO:0007669"/>
    <property type="project" value="TreeGrafter"/>
</dbReference>
<evidence type="ECO:0000256" key="11">
    <source>
        <dbReference type="SAM" id="MobiDB-lite"/>
    </source>
</evidence>
<dbReference type="GO" id="GO:0030288">
    <property type="term" value="C:outer membrane-bounded periplasmic space"/>
    <property type="evidence" value="ECO:0007669"/>
    <property type="project" value="InterPro"/>
</dbReference>